<evidence type="ECO:0000313" key="3">
    <source>
        <dbReference type="Proteomes" id="UP001642360"/>
    </source>
</evidence>
<evidence type="ECO:0008006" key="4">
    <source>
        <dbReference type="Google" id="ProtNLM"/>
    </source>
</evidence>
<dbReference type="EMBL" id="CAUOFW020004158">
    <property type="protein sequence ID" value="CAK9164073.1"/>
    <property type="molecule type" value="Genomic_DNA"/>
</dbReference>
<evidence type="ECO:0000313" key="2">
    <source>
        <dbReference type="EMBL" id="CAK9164073.1"/>
    </source>
</evidence>
<dbReference type="PANTHER" id="PTHR21092:SF0">
    <property type="entry name" value="NICASTRIN"/>
    <property type="match status" value="1"/>
</dbReference>
<evidence type="ECO:0000313" key="1">
    <source>
        <dbReference type="EMBL" id="CAK9138153.1"/>
    </source>
</evidence>
<dbReference type="InterPro" id="IPR008710">
    <property type="entry name" value="Nicastrin"/>
</dbReference>
<comment type="caution">
    <text evidence="1">The sequence shown here is derived from an EMBL/GenBank/DDBJ whole genome shotgun (WGS) entry which is preliminary data.</text>
</comment>
<dbReference type="PANTHER" id="PTHR21092">
    <property type="entry name" value="NICASTRIN"/>
    <property type="match status" value="1"/>
</dbReference>
<dbReference type="Gene3D" id="3.40.630.10">
    <property type="entry name" value="Zn peptidases"/>
    <property type="match status" value="1"/>
</dbReference>
<dbReference type="Proteomes" id="UP001642360">
    <property type="component" value="Unassembled WGS sequence"/>
</dbReference>
<organism evidence="1 3">
    <name type="scientific">Ilex paraguariensis</name>
    <name type="common">yerba mate</name>
    <dbReference type="NCBI Taxonomy" id="185542"/>
    <lineage>
        <taxon>Eukaryota</taxon>
        <taxon>Viridiplantae</taxon>
        <taxon>Streptophyta</taxon>
        <taxon>Embryophyta</taxon>
        <taxon>Tracheophyta</taxon>
        <taxon>Spermatophyta</taxon>
        <taxon>Magnoliopsida</taxon>
        <taxon>eudicotyledons</taxon>
        <taxon>Gunneridae</taxon>
        <taxon>Pentapetalae</taxon>
        <taxon>asterids</taxon>
        <taxon>campanulids</taxon>
        <taxon>Aquifoliales</taxon>
        <taxon>Aquifoliaceae</taxon>
        <taxon>Ilex</taxon>
    </lineage>
</organism>
<accession>A0ABC8QZI0</accession>
<proteinExistence type="predicted"/>
<dbReference type="Pfam" id="PF05450">
    <property type="entry name" value="Nicastrin"/>
    <property type="match status" value="1"/>
</dbReference>
<protein>
    <recommendedName>
        <fullName evidence="4">Nicastrin</fullName>
    </recommendedName>
</protein>
<gene>
    <name evidence="2" type="ORF">ILEXP_LOCUS33156</name>
    <name evidence="1" type="ORF">ILEXP_LOCUS5240</name>
</gene>
<sequence>MKGSVWSALPPINVSSLERSKPIILTVASMDSASFFRDKSLGADSPISGMISLLAAVDALSYLDGLHDLSKQLVFVVFTGEAWGYLGSRRFLLELDQNSDAVYGLNNSLIEKVYFSSKNVQSNIEIGFKTRPSWLTRKEQIKRHGVRRENDIKLEQEALGFFCSVLEEACGRKAGKDWTGVVSEEWKRDSLCIYQRQYVDWQPFHGLGGDIK</sequence>
<dbReference type="AlphaFoldDB" id="A0ABC8QZI0"/>
<dbReference type="SUPFAM" id="SSF53187">
    <property type="entry name" value="Zn-dependent exopeptidases"/>
    <property type="match status" value="1"/>
</dbReference>
<name>A0ABC8QZI0_9AQUA</name>
<keyword evidence="3" id="KW-1185">Reference proteome</keyword>
<reference evidence="1 3" key="1">
    <citation type="submission" date="2024-02" db="EMBL/GenBank/DDBJ databases">
        <authorList>
            <person name="Vignale AGUSTIN F."/>
            <person name="Sosa J E."/>
            <person name="Modenutti C."/>
        </authorList>
    </citation>
    <scope>NUCLEOTIDE SEQUENCE [LARGE SCALE GENOMIC DNA]</scope>
</reference>
<dbReference type="EMBL" id="CAUOFW020000861">
    <property type="protein sequence ID" value="CAK9138153.1"/>
    <property type="molecule type" value="Genomic_DNA"/>
</dbReference>